<protein>
    <submittedName>
        <fullName evidence="1">Uncharacterized protein</fullName>
    </submittedName>
</protein>
<proteinExistence type="predicted"/>
<sequence length="94" mass="10315">MPMTTNKIPRYESVRRSIWRGVHHPHASAPDQEAILAISIIPATESKCEAVVSCGAPPLAPQQALTKWEEGGKDDDGSRDDRCHILPLLWSDTG</sequence>
<dbReference type="Proteomes" id="UP001497522">
    <property type="component" value="Chromosome 4"/>
</dbReference>
<reference evidence="1" key="1">
    <citation type="submission" date="2024-03" db="EMBL/GenBank/DDBJ databases">
        <authorList>
            <consortium name="ELIXIR-Norway"/>
            <consortium name="Elixir Norway"/>
        </authorList>
    </citation>
    <scope>NUCLEOTIDE SEQUENCE</scope>
</reference>
<gene>
    <name evidence="1" type="ORF">CSSPJE1EN2_LOCUS16537</name>
</gene>
<evidence type="ECO:0000313" key="1">
    <source>
        <dbReference type="EMBL" id="CAK9874096.1"/>
    </source>
</evidence>
<evidence type="ECO:0000313" key="2">
    <source>
        <dbReference type="Proteomes" id="UP001497522"/>
    </source>
</evidence>
<name>A0ABP1BFF2_9BRYO</name>
<dbReference type="EMBL" id="OZ023705">
    <property type="protein sequence ID" value="CAK9874096.1"/>
    <property type="molecule type" value="Genomic_DNA"/>
</dbReference>
<accession>A0ABP1BFF2</accession>
<keyword evidence="2" id="KW-1185">Reference proteome</keyword>
<organism evidence="1 2">
    <name type="scientific">Sphagnum jensenii</name>
    <dbReference type="NCBI Taxonomy" id="128206"/>
    <lineage>
        <taxon>Eukaryota</taxon>
        <taxon>Viridiplantae</taxon>
        <taxon>Streptophyta</taxon>
        <taxon>Embryophyta</taxon>
        <taxon>Bryophyta</taxon>
        <taxon>Sphagnophytina</taxon>
        <taxon>Sphagnopsida</taxon>
        <taxon>Sphagnales</taxon>
        <taxon>Sphagnaceae</taxon>
        <taxon>Sphagnum</taxon>
    </lineage>
</organism>